<dbReference type="EMBL" id="JADWDJ010000022">
    <property type="protein sequence ID" value="KAG5263139.1"/>
    <property type="molecule type" value="Genomic_DNA"/>
</dbReference>
<dbReference type="AlphaFoldDB" id="A0AAV6FKY8"/>
<evidence type="ECO:0000256" key="2">
    <source>
        <dbReference type="SAM" id="SignalP"/>
    </source>
</evidence>
<feature type="region of interest" description="Disordered" evidence="1">
    <location>
        <begin position="34"/>
        <end position="84"/>
    </location>
</feature>
<dbReference type="Proteomes" id="UP000823561">
    <property type="component" value="Chromosome 22"/>
</dbReference>
<sequence length="84" mass="9611">MSMTQDSNVLSRFIRTIPWLLTLLVAKCISRDWENGGKRSSTADLPTLQTSHCRRIDNSPRSRTCRMEPSEFRGGRGREEAQTL</sequence>
<evidence type="ECO:0008006" key="5">
    <source>
        <dbReference type="Google" id="ProtNLM"/>
    </source>
</evidence>
<organism evidence="3 4">
    <name type="scientific">Alosa alosa</name>
    <name type="common">allis shad</name>
    <dbReference type="NCBI Taxonomy" id="278164"/>
    <lineage>
        <taxon>Eukaryota</taxon>
        <taxon>Metazoa</taxon>
        <taxon>Chordata</taxon>
        <taxon>Craniata</taxon>
        <taxon>Vertebrata</taxon>
        <taxon>Euteleostomi</taxon>
        <taxon>Actinopterygii</taxon>
        <taxon>Neopterygii</taxon>
        <taxon>Teleostei</taxon>
        <taxon>Clupei</taxon>
        <taxon>Clupeiformes</taxon>
        <taxon>Clupeoidei</taxon>
        <taxon>Clupeidae</taxon>
        <taxon>Alosa</taxon>
    </lineage>
</organism>
<feature type="signal peptide" evidence="2">
    <location>
        <begin position="1"/>
        <end position="30"/>
    </location>
</feature>
<protein>
    <recommendedName>
        <fullName evidence="5">Secreted protein</fullName>
    </recommendedName>
</protein>
<feature type="chain" id="PRO_5043887897" description="Secreted protein" evidence="2">
    <location>
        <begin position="31"/>
        <end position="84"/>
    </location>
</feature>
<proteinExistence type="predicted"/>
<comment type="caution">
    <text evidence="3">The sequence shown here is derived from an EMBL/GenBank/DDBJ whole genome shotgun (WGS) entry which is preliminary data.</text>
</comment>
<feature type="compositionally biased region" description="Polar residues" evidence="1">
    <location>
        <begin position="38"/>
        <end position="51"/>
    </location>
</feature>
<feature type="compositionally biased region" description="Basic and acidic residues" evidence="1">
    <location>
        <begin position="54"/>
        <end position="84"/>
    </location>
</feature>
<evidence type="ECO:0000313" key="3">
    <source>
        <dbReference type="EMBL" id="KAG5263139.1"/>
    </source>
</evidence>
<keyword evidence="2" id="KW-0732">Signal</keyword>
<gene>
    <name evidence="3" type="ORF">AALO_G00283010</name>
</gene>
<accession>A0AAV6FKY8</accession>
<evidence type="ECO:0000313" key="4">
    <source>
        <dbReference type="Proteomes" id="UP000823561"/>
    </source>
</evidence>
<evidence type="ECO:0000256" key="1">
    <source>
        <dbReference type="SAM" id="MobiDB-lite"/>
    </source>
</evidence>
<keyword evidence="4" id="KW-1185">Reference proteome</keyword>
<name>A0AAV6FKY8_9TELE</name>
<reference evidence="3" key="1">
    <citation type="submission" date="2020-10" db="EMBL/GenBank/DDBJ databases">
        <title>Chromosome-scale genome assembly of the Allis shad, Alosa alosa.</title>
        <authorList>
            <person name="Margot Z."/>
            <person name="Christophe K."/>
            <person name="Cabau C."/>
            <person name="Louis A."/>
            <person name="Berthelot C."/>
            <person name="Parey E."/>
            <person name="Roest Crollius H."/>
            <person name="Montfort J."/>
            <person name="Robinson-Rechavi M."/>
            <person name="Bucao C."/>
            <person name="Bouchez O."/>
            <person name="Gislard M."/>
            <person name="Lluch J."/>
            <person name="Milhes M."/>
            <person name="Lampietro C."/>
            <person name="Lopez Roques C."/>
            <person name="Donnadieu C."/>
            <person name="Braasch I."/>
            <person name="Desvignes T."/>
            <person name="Postlethwait J."/>
            <person name="Bobe J."/>
            <person name="Guiguen Y."/>
        </authorList>
    </citation>
    <scope>NUCLEOTIDE SEQUENCE</scope>
    <source>
        <strain evidence="3">M-15738</strain>
        <tissue evidence="3">Blood</tissue>
    </source>
</reference>